<dbReference type="PROSITE" id="PS50112">
    <property type="entry name" value="PAS"/>
    <property type="match status" value="1"/>
</dbReference>
<organism evidence="9 10">
    <name type="scientific">Uliginosibacterium aquaticum</name>
    <dbReference type="NCBI Taxonomy" id="2731212"/>
    <lineage>
        <taxon>Bacteria</taxon>
        <taxon>Pseudomonadati</taxon>
        <taxon>Pseudomonadota</taxon>
        <taxon>Betaproteobacteria</taxon>
        <taxon>Rhodocyclales</taxon>
        <taxon>Zoogloeaceae</taxon>
        <taxon>Uliginosibacterium</taxon>
    </lineage>
</organism>
<comment type="subcellular location">
    <subcellularLocation>
        <location evidence="1">Membrane</location>
    </subcellularLocation>
</comment>
<dbReference type="InterPro" id="IPR052163">
    <property type="entry name" value="DGC-Regulatory_Protein"/>
</dbReference>
<dbReference type="PANTHER" id="PTHR46663">
    <property type="entry name" value="DIGUANYLATE CYCLASE DGCT-RELATED"/>
    <property type="match status" value="1"/>
</dbReference>
<dbReference type="InterPro" id="IPR000160">
    <property type="entry name" value="GGDEF_dom"/>
</dbReference>
<proteinExistence type="predicted"/>
<feature type="domain" description="CHASE" evidence="7">
    <location>
        <begin position="71"/>
        <end position="289"/>
    </location>
</feature>
<feature type="domain" description="PAC" evidence="6">
    <location>
        <begin position="423"/>
        <end position="476"/>
    </location>
</feature>
<evidence type="ECO:0000259" key="6">
    <source>
        <dbReference type="PROSITE" id="PS50113"/>
    </source>
</evidence>
<dbReference type="Pfam" id="PF08447">
    <property type="entry name" value="PAS_3"/>
    <property type="match status" value="1"/>
</dbReference>
<dbReference type="InterPro" id="IPR043128">
    <property type="entry name" value="Rev_trsase/Diguanyl_cyclase"/>
</dbReference>
<gene>
    <name evidence="9" type="ORF">HJ583_002925</name>
</gene>
<dbReference type="SMART" id="SM01079">
    <property type="entry name" value="CHASE"/>
    <property type="match status" value="1"/>
</dbReference>
<dbReference type="SUPFAM" id="SSF55785">
    <property type="entry name" value="PYP-like sensor domain (PAS domain)"/>
    <property type="match status" value="1"/>
</dbReference>
<dbReference type="NCBIfam" id="TIGR00254">
    <property type="entry name" value="GGDEF"/>
    <property type="match status" value="1"/>
</dbReference>
<dbReference type="Gene3D" id="3.30.450.350">
    <property type="entry name" value="CHASE domain"/>
    <property type="match status" value="1"/>
</dbReference>
<dbReference type="PANTHER" id="PTHR46663:SF3">
    <property type="entry name" value="SLL0267 PROTEIN"/>
    <property type="match status" value="1"/>
</dbReference>
<keyword evidence="3" id="KW-1133">Transmembrane helix</keyword>
<dbReference type="InterPro" id="IPR001610">
    <property type="entry name" value="PAC"/>
</dbReference>
<dbReference type="InterPro" id="IPR029787">
    <property type="entry name" value="Nucleotide_cyclase"/>
</dbReference>
<sequence>MNPARRHLPVVLVLLIALGSTWLAWRHEQEVSERWLRARFDDSLRDTTARIVQRMSAYEQMLRGVQGFYAGTGEVTRQGFTAYVNTLQLGADFAGIQGVGQITLTPAAELPTLLKQLHQQGLADYSITPPGERALYTPIIQVEPFSGRNRLTLGFDPYTVPELRAVMEAARDSGMPRITGKLPQLLDPANGRAPSVILCAPLFRQGSSIRTLAERRASLIGWIYAPVHLDEMMASLYGDTDSDILIHVHDGVEPSADNLLFSSHPAETNPPRLYAAEYLEIGGRNWVIEASTLPGFVTRVGHSDATTIAISGLCLSLLLAVLARILATARQLALRLAQQMTEDLRSSEERWKFALEGAGDGVWDRDLVGDAAFYSRRCLEIFGYEPDEIAPHRQEWVERIHPDDRAAALAATAACIKGHQESFSSEYRLRCKDGRWKWVLARGRVMRRSADGKALRLLGTISDIDARKASEEQIRHMAQHDSLTGLPNRALFADRLQQALSLVHRDHAHLALFFVDLDEFKAINDRFGHATGDLLLQEAARRMHECIRASDTVGRIGGDEFVVLLPSLSSVEDARHVAEKIRQALATPFEIGGHALRISASIGIACYPEHGDSESRLWSIADAAMYAAKARGGNRVELAGGSPTHAVLTPPADLPIITP</sequence>
<dbReference type="NCBIfam" id="TIGR00229">
    <property type="entry name" value="sensory_box"/>
    <property type="match status" value="1"/>
</dbReference>
<dbReference type="InterPro" id="IPR042240">
    <property type="entry name" value="CHASE_sf"/>
</dbReference>
<dbReference type="SMART" id="SM00086">
    <property type="entry name" value="PAC"/>
    <property type="match status" value="1"/>
</dbReference>
<name>A0ABX2IBY1_9RHOO</name>
<dbReference type="RefSeq" id="WP_170020331.1">
    <property type="nucleotide sequence ID" value="NZ_JABCSC020000001.1"/>
</dbReference>
<keyword evidence="4" id="KW-0472">Membrane</keyword>
<accession>A0ABX2IBY1</accession>
<dbReference type="Pfam" id="PF00990">
    <property type="entry name" value="GGDEF"/>
    <property type="match status" value="1"/>
</dbReference>
<evidence type="ECO:0000259" key="8">
    <source>
        <dbReference type="PROSITE" id="PS50887"/>
    </source>
</evidence>
<reference evidence="9 10" key="1">
    <citation type="submission" date="2020-06" db="EMBL/GenBank/DDBJ databases">
        <title>Draft genome of Uliginosibacterium sp. IMCC34675.</title>
        <authorList>
            <person name="Song J."/>
        </authorList>
    </citation>
    <scope>NUCLEOTIDE SEQUENCE [LARGE SCALE GENOMIC DNA]</scope>
    <source>
        <strain evidence="9 10">IMCC34675</strain>
    </source>
</reference>
<dbReference type="Gene3D" id="3.30.450.20">
    <property type="entry name" value="PAS domain"/>
    <property type="match status" value="1"/>
</dbReference>
<keyword evidence="10" id="KW-1185">Reference proteome</keyword>
<dbReference type="Pfam" id="PF03924">
    <property type="entry name" value="CHASE"/>
    <property type="match status" value="1"/>
</dbReference>
<evidence type="ECO:0000256" key="1">
    <source>
        <dbReference type="ARBA" id="ARBA00004370"/>
    </source>
</evidence>
<evidence type="ECO:0000259" key="7">
    <source>
        <dbReference type="PROSITE" id="PS50839"/>
    </source>
</evidence>
<dbReference type="CDD" id="cd01949">
    <property type="entry name" value="GGDEF"/>
    <property type="match status" value="1"/>
</dbReference>
<dbReference type="EMBL" id="JABCSC020000001">
    <property type="protein sequence ID" value="NSL53969.1"/>
    <property type="molecule type" value="Genomic_DNA"/>
</dbReference>
<evidence type="ECO:0000256" key="2">
    <source>
        <dbReference type="ARBA" id="ARBA00022692"/>
    </source>
</evidence>
<evidence type="ECO:0000256" key="4">
    <source>
        <dbReference type="ARBA" id="ARBA00023136"/>
    </source>
</evidence>
<dbReference type="InterPro" id="IPR006189">
    <property type="entry name" value="CHASE_dom"/>
</dbReference>
<dbReference type="SUPFAM" id="SSF55073">
    <property type="entry name" value="Nucleotide cyclase"/>
    <property type="match status" value="1"/>
</dbReference>
<dbReference type="Gene3D" id="3.30.70.270">
    <property type="match status" value="1"/>
</dbReference>
<comment type="caution">
    <text evidence="9">The sequence shown here is derived from an EMBL/GenBank/DDBJ whole genome shotgun (WGS) entry which is preliminary data.</text>
</comment>
<dbReference type="PROSITE" id="PS50113">
    <property type="entry name" value="PAC"/>
    <property type="match status" value="1"/>
</dbReference>
<evidence type="ECO:0000313" key="10">
    <source>
        <dbReference type="Proteomes" id="UP000778523"/>
    </source>
</evidence>
<dbReference type="InterPro" id="IPR000700">
    <property type="entry name" value="PAS-assoc_C"/>
</dbReference>
<keyword evidence="2" id="KW-0812">Transmembrane</keyword>
<dbReference type="SMART" id="SM00267">
    <property type="entry name" value="GGDEF"/>
    <property type="match status" value="1"/>
</dbReference>
<dbReference type="InterPro" id="IPR000014">
    <property type="entry name" value="PAS"/>
</dbReference>
<feature type="domain" description="GGDEF" evidence="8">
    <location>
        <begin position="508"/>
        <end position="641"/>
    </location>
</feature>
<dbReference type="PROSITE" id="PS50887">
    <property type="entry name" value="GGDEF"/>
    <property type="match status" value="1"/>
</dbReference>
<dbReference type="InterPro" id="IPR035965">
    <property type="entry name" value="PAS-like_dom_sf"/>
</dbReference>
<dbReference type="CDD" id="cd00130">
    <property type="entry name" value="PAS"/>
    <property type="match status" value="1"/>
</dbReference>
<evidence type="ECO:0000313" key="9">
    <source>
        <dbReference type="EMBL" id="NSL53969.1"/>
    </source>
</evidence>
<feature type="domain" description="PAS" evidence="5">
    <location>
        <begin position="347"/>
        <end position="419"/>
    </location>
</feature>
<dbReference type="PROSITE" id="PS50839">
    <property type="entry name" value="CHASE"/>
    <property type="match status" value="1"/>
</dbReference>
<protein>
    <submittedName>
        <fullName evidence="9">Diguanylate cyclase</fullName>
    </submittedName>
</protein>
<dbReference type="SMART" id="SM00091">
    <property type="entry name" value="PAS"/>
    <property type="match status" value="1"/>
</dbReference>
<dbReference type="Proteomes" id="UP000778523">
    <property type="component" value="Unassembled WGS sequence"/>
</dbReference>
<evidence type="ECO:0000256" key="3">
    <source>
        <dbReference type="ARBA" id="ARBA00022989"/>
    </source>
</evidence>
<evidence type="ECO:0000259" key="5">
    <source>
        <dbReference type="PROSITE" id="PS50112"/>
    </source>
</evidence>
<dbReference type="InterPro" id="IPR013655">
    <property type="entry name" value="PAS_fold_3"/>
</dbReference>